<keyword evidence="2" id="KW-1185">Reference proteome</keyword>
<dbReference type="AlphaFoldDB" id="L5JPE8"/>
<organism evidence="1 2">
    <name type="scientific">Pteropus alecto</name>
    <name type="common">Black flying fox</name>
    <dbReference type="NCBI Taxonomy" id="9402"/>
    <lineage>
        <taxon>Eukaryota</taxon>
        <taxon>Metazoa</taxon>
        <taxon>Chordata</taxon>
        <taxon>Craniata</taxon>
        <taxon>Vertebrata</taxon>
        <taxon>Euteleostomi</taxon>
        <taxon>Mammalia</taxon>
        <taxon>Eutheria</taxon>
        <taxon>Laurasiatheria</taxon>
        <taxon>Chiroptera</taxon>
        <taxon>Yinpterochiroptera</taxon>
        <taxon>Pteropodoidea</taxon>
        <taxon>Pteropodidae</taxon>
        <taxon>Pteropodinae</taxon>
        <taxon>Pteropus</taxon>
    </lineage>
</organism>
<dbReference type="Proteomes" id="UP000010552">
    <property type="component" value="Unassembled WGS sequence"/>
</dbReference>
<protein>
    <submittedName>
        <fullName evidence="1">Uncharacterized protein</fullName>
    </submittedName>
</protein>
<reference evidence="2" key="1">
    <citation type="journal article" date="2013" name="Science">
        <title>Comparative analysis of bat genomes provides insight into the evolution of flight and immunity.</title>
        <authorList>
            <person name="Zhang G."/>
            <person name="Cowled C."/>
            <person name="Shi Z."/>
            <person name="Huang Z."/>
            <person name="Bishop-Lilly K.A."/>
            <person name="Fang X."/>
            <person name="Wynne J.W."/>
            <person name="Xiong Z."/>
            <person name="Baker M.L."/>
            <person name="Zhao W."/>
            <person name="Tachedjian M."/>
            <person name="Zhu Y."/>
            <person name="Zhou P."/>
            <person name="Jiang X."/>
            <person name="Ng J."/>
            <person name="Yang L."/>
            <person name="Wu L."/>
            <person name="Xiao J."/>
            <person name="Feng Y."/>
            <person name="Chen Y."/>
            <person name="Sun X."/>
            <person name="Zhang Y."/>
            <person name="Marsh G.A."/>
            <person name="Crameri G."/>
            <person name="Broder C.C."/>
            <person name="Frey K.G."/>
            <person name="Wang L.F."/>
            <person name="Wang J."/>
        </authorList>
    </citation>
    <scope>NUCLEOTIDE SEQUENCE [LARGE SCALE GENOMIC DNA]</scope>
</reference>
<accession>L5JPE8</accession>
<proteinExistence type="predicted"/>
<dbReference type="EMBL" id="KB031153">
    <property type="protein sequence ID" value="ELK01235.1"/>
    <property type="molecule type" value="Genomic_DNA"/>
</dbReference>
<name>L5JPE8_PTEAL</name>
<evidence type="ECO:0000313" key="2">
    <source>
        <dbReference type="Proteomes" id="UP000010552"/>
    </source>
</evidence>
<gene>
    <name evidence="1" type="ORF">PAL_GLEAN10020913</name>
</gene>
<evidence type="ECO:0000313" key="1">
    <source>
        <dbReference type="EMBL" id="ELK01235.1"/>
    </source>
</evidence>
<sequence>MLSPAPNPEAQSHGIFVLCQARCWARSGSHNRGISGICGGMCGSQGLPPTLHQRRPSRLSVPHHSQSESKQQSIYFLNKHELKWCTPKWGAGPSCLGAGGLGPRVQGARPEGSVAPPCSERLSSAYCISGETTAVAAEQTGLRPRRPALLASRAKRSSPGRGGHCSLLLQAGLGPWEPRKGPALPCTVWCLG</sequence>
<dbReference type="InParanoid" id="L5JPE8"/>